<proteinExistence type="predicted"/>
<dbReference type="Pfam" id="PF12838">
    <property type="entry name" value="Fer4_7"/>
    <property type="match status" value="1"/>
</dbReference>
<dbReference type="NCBIfam" id="NF033683">
    <property type="entry name" value="di_4Fe-4S_YfhL"/>
    <property type="match status" value="1"/>
</dbReference>
<dbReference type="SUPFAM" id="SSF54862">
    <property type="entry name" value="4Fe-4S ferredoxins"/>
    <property type="match status" value="1"/>
</dbReference>
<evidence type="ECO:0000313" key="8">
    <source>
        <dbReference type="Proteomes" id="UP001595705"/>
    </source>
</evidence>
<sequence>MSLIINELCVNCDVCEPACPNQAISQGETIYVIDPARCTECVGHFDEPQCVVVCPVECIDPDPDHPEDRETLLAKLRRLQQAEGQPPADALAMPASADAQPRTAWHDDPKPA</sequence>
<feature type="domain" description="4Fe-4S ferredoxin-type" evidence="6">
    <location>
        <begin position="1"/>
        <end position="29"/>
    </location>
</feature>
<dbReference type="InterPro" id="IPR017900">
    <property type="entry name" value="4Fe4S_Fe_S_CS"/>
</dbReference>
<evidence type="ECO:0000256" key="3">
    <source>
        <dbReference type="ARBA" id="ARBA00023004"/>
    </source>
</evidence>
<dbReference type="Proteomes" id="UP001595705">
    <property type="component" value="Unassembled WGS sequence"/>
</dbReference>
<protein>
    <submittedName>
        <fullName evidence="7">YfhL family 4Fe-4S dicluster ferredoxin</fullName>
    </submittedName>
</protein>
<dbReference type="PROSITE" id="PS51379">
    <property type="entry name" value="4FE4S_FER_2"/>
    <property type="match status" value="2"/>
</dbReference>
<gene>
    <name evidence="7" type="ORF">ACFONC_13265</name>
</gene>
<dbReference type="PANTHER" id="PTHR24960:SF79">
    <property type="entry name" value="PHOTOSYSTEM I IRON-SULFUR CENTER"/>
    <property type="match status" value="1"/>
</dbReference>
<feature type="compositionally biased region" description="Low complexity" evidence="5">
    <location>
        <begin position="86"/>
        <end position="101"/>
    </location>
</feature>
<evidence type="ECO:0000256" key="2">
    <source>
        <dbReference type="ARBA" id="ARBA00022723"/>
    </source>
</evidence>
<evidence type="ECO:0000313" key="7">
    <source>
        <dbReference type="EMBL" id="MFC3717123.1"/>
    </source>
</evidence>
<evidence type="ECO:0000256" key="1">
    <source>
        <dbReference type="ARBA" id="ARBA00022485"/>
    </source>
</evidence>
<name>A0ABV7XMZ2_9GAMM</name>
<keyword evidence="2" id="KW-0479">Metal-binding</keyword>
<feature type="region of interest" description="Disordered" evidence="5">
    <location>
        <begin position="80"/>
        <end position="112"/>
    </location>
</feature>
<dbReference type="RefSeq" id="WP_386744840.1">
    <property type="nucleotide sequence ID" value="NZ_JBHRYA010000009.1"/>
</dbReference>
<keyword evidence="1" id="KW-0004">4Fe-4S</keyword>
<evidence type="ECO:0000256" key="5">
    <source>
        <dbReference type="SAM" id="MobiDB-lite"/>
    </source>
</evidence>
<dbReference type="InterPro" id="IPR050157">
    <property type="entry name" value="PSI_iron-sulfur_center"/>
</dbReference>
<feature type="domain" description="4Fe-4S ferredoxin-type" evidence="6">
    <location>
        <begin position="31"/>
        <end position="64"/>
    </location>
</feature>
<dbReference type="InterPro" id="IPR047927">
    <property type="entry name" value="YfhL-like"/>
</dbReference>
<accession>A0ABV7XMZ2</accession>
<evidence type="ECO:0000256" key="4">
    <source>
        <dbReference type="ARBA" id="ARBA00023014"/>
    </source>
</evidence>
<dbReference type="Gene3D" id="3.30.70.20">
    <property type="match status" value="1"/>
</dbReference>
<dbReference type="EMBL" id="JBHRYA010000009">
    <property type="protein sequence ID" value="MFC3717123.1"/>
    <property type="molecule type" value="Genomic_DNA"/>
</dbReference>
<reference evidence="8" key="1">
    <citation type="journal article" date="2019" name="Int. J. Syst. Evol. Microbiol.">
        <title>The Global Catalogue of Microorganisms (GCM) 10K type strain sequencing project: providing services to taxonomists for standard genome sequencing and annotation.</title>
        <authorList>
            <consortium name="The Broad Institute Genomics Platform"/>
            <consortium name="The Broad Institute Genome Sequencing Center for Infectious Disease"/>
            <person name="Wu L."/>
            <person name="Ma J."/>
        </authorList>
    </citation>
    <scope>NUCLEOTIDE SEQUENCE [LARGE SCALE GENOMIC DNA]</scope>
    <source>
        <strain evidence="8">KCTC 42441</strain>
    </source>
</reference>
<dbReference type="PANTHER" id="PTHR24960">
    <property type="entry name" value="PHOTOSYSTEM I IRON-SULFUR CENTER-RELATED"/>
    <property type="match status" value="1"/>
</dbReference>
<evidence type="ECO:0000259" key="6">
    <source>
        <dbReference type="PROSITE" id="PS51379"/>
    </source>
</evidence>
<organism evidence="7 8">
    <name type="scientific">Luteimonas soli</name>
    <dbReference type="NCBI Taxonomy" id="1648966"/>
    <lineage>
        <taxon>Bacteria</taxon>
        <taxon>Pseudomonadati</taxon>
        <taxon>Pseudomonadota</taxon>
        <taxon>Gammaproteobacteria</taxon>
        <taxon>Lysobacterales</taxon>
        <taxon>Lysobacteraceae</taxon>
        <taxon>Luteimonas</taxon>
    </lineage>
</organism>
<dbReference type="PROSITE" id="PS00198">
    <property type="entry name" value="4FE4S_FER_1"/>
    <property type="match status" value="1"/>
</dbReference>
<comment type="caution">
    <text evidence="7">The sequence shown here is derived from an EMBL/GenBank/DDBJ whole genome shotgun (WGS) entry which is preliminary data.</text>
</comment>
<keyword evidence="8" id="KW-1185">Reference proteome</keyword>
<keyword evidence="4" id="KW-0411">Iron-sulfur</keyword>
<keyword evidence="3" id="KW-0408">Iron</keyword>
<dbReference type="InterPro" id="IPR017896">
    <property type="entry name" value="4Fe4S_Fe-S-bd"/>
</dbReference>